<comment type="similarity">
    <text evidence="6">Belongs to the ABC-4 integral membrane protein family.</text>
</comment>
<dbReference type="EMBL" id="BRXR01000001">
    <property type="protein sequence ID" value="GLC30053.1"/>
    <property type="molecule type" value="Genomic_DNA"/>
</dbReference>
<feature type="domain" description="ABC3 transporter permease C-terminal" evidence="8">
    <location>
        <begin position="244"/>
        <end position="359"/>
    </location>
</feature>
<dbReference type="InterPro" id="IPR050250">
    <property type="entry name" value="Macrolide_Exporter_MacB"/>
</dbReference>
<organism evidence="10 11">
    <name type="scientific">Clostridium omnivorum</name>
    <dbReference type="NCBI Taxonomy" id="1604902"/>
    <lineage>
        <taxon>Bacteria</taxon>
        <taxon>Bacillati</taxon>
        <taxon>Bacillota</taxon>
        <taxon>Clostridia</taxon>
        <taxon>Eubacteriales</taxon>
        <taxon>Clostridiaceae</taxon>
        <taxon>Clostridium</taxon>
    </lineage>
</organism>
<gene>
    <name evidence="10" type="ORF">bsdE14_14630</name>
</gene>
<feature type="transmembrane region" description="Helical" evidence="7">
    <location>
        <begin position="21"/>
        <end position="41"/>
    </location>
</feature>
<evidence type="ECO:0000259" key="8">
    <source>
        <dbReference type="Pfam" id="PF02687"/>
    </source>
</evidence>
<feature type="transmembrane region" description="Helical" evidence="7">
    <location>
        <begin position="293"/>
        <end position="318"/>
    </location>
</feature>
<feature type="transmembrane region" description="Helical" evidence="7">
    <location>
        <begin position="238"/>
        <end position="261"/>
    </location>
</feature>
<keyword evidence="11" id="KW-1185">Reference proteome</keyword>
<sequence length="834" mass="91620">MINSYKQLTGRYLKANKKRSLLTLIGIILSVALISSIGLFFKGIQVSEINSMKDTYGSYHLMYLDTNEDLVSKVINNPKVGRYGFYGIGEGVKVSEKLTVNEVVATDKALELMPYKAKEGKLPQNQNEAAIEKWVLSQIDKNAKVGSKIKFNNKEYTLVGILEDVVQDQMENKGVILTKNNTIDKKNSALLVEVSSKTNLKNAVKELKQLGQKDKVIENVYLLSVLGATSDGSGLGGLYLTIGIIIAIVVIATIAVIYNSFQISIVERIKQFGLLRAVGSTPKQIRRIVLREATALAIIGVPLGLLCGIIAIYGINITFKLIGADTVLGMKPVIDGQILALSAAVGAVSIYISALIPAVFAGRISPLVAISSRATITKEKIKKRKNKIVEKIFGFEGAMAAKNIKRNRKRYRVTVFSIVISVVLFVTFKSFMDMTLTISSSPNESKNIHFSVVRDQESTEKNMAIDHKLVDNIKALSTVDKVYEIYNAYTFDAAVSKASEVKEVQDIGTIYKSATINGSEKSIISSSVVVYDKDSMEVAKKFLKSGNIDIEKLNSENGVILIGKSTVHNDKTKRNYYGSVADLKVGDEIDLQYFNPVKEGEKKLDFGKGNVKKVKVMAILQDEPFNYRGNSSGLKLITTDAVAKSLVENAEVKPVNLNIKIKDIKKEEAAKTEIENTIRSNPSLQLVNNIDNNRRSKTGSLMIQILIYGFVVVVSLIGSVNIINTLTTNILLRKREFAALKSIGMTQKGLRKMIILEGLLYGIVGTIYGSIISCGLSYMMFRGLNDVRELGWTIPWGAIAIAGSAALVIGYLSVLSPLSRIKKENLIDTIREDF</sequence>
<evidence type="ECO:0000313" key="10">
    <source>
        <dbReference type="EMBL" id="GLC30053.1"/>
    </source>
</evidence>
<feature type="transmembrane region" description="Helical" evidence="7">
    <location>
        <begin position="793"/>
        <end position="814"/>
    </location>
</feature>
<comment type="subcellular location">
    <subcellularLocation>
        <location evidence="1">Cell membrane</location>
        <topology evidence="1">Multi-pass membrane protein</topology>
    </subcellularLocation>
</comment>
<evidence type="ECO:0000256" key="5">
    <source>
        <dbReference type="ARBA" id="ARBA00023136"/>
    </source>
</evidence>
<evidence type="ECO:0000256" key="7">
    <source>
        <dbReference type="SAM" id="Phobius"/>
    </source>
</evidence>
<keyword evidence="3 7" id="KW-0812">Transmembrane</keyword>
<reference evidence="10 11" key="1">
    <citation type="journal article" date="2024" name="Int. J. Syst. Evol. Microbiol.">
        <title>Clostridium omnivorum sp. nov., isolated from anoxic soil under the treatment of reductive soil disinfestation.</title>
        <authorList>
            <person name="Ueki A."/>
            <person name="Tonouchi A."/>
            <person name="Kaku N."/>
            <person name="Honma S."/>
            <person name="Ueki K."/>
        </authorList>
    </citation>
    <scope>NUCLEOTIDE SEQUENCE [LARGE SCALE GENOMIC DNA]</scope>
    <source>
        <strain evidence="10 11">E14</strain>
    </source>
</reference>
<feature type="transmembrane region" description="Helical" evidence="7">
    <location>
        <begin position="705"/>
        <end position="732"/>
    </location>
</feature>
<evidence type="ECO:0000313" key="11">
    <source>
        <dbReference type="Proteomes" id="UP001208567"/>
    </source>
</evidence>
<name>A0ABQ5N4A3_9CLOT</name>
<dbReference type="Pfam" id="PF12704">
    <property type="entry name" value="MacB_PCD"/>
    <property type="match status" value="1"/>
</dbReference>
<keyword evidence="2" id="KW-1003">Cell membrane</keyword>
<dbReference type="InterPro" id="IPR003838">
    <property type="entry name" value="ABC3_permease_C"/>
</dbReference>
<dbReference type="InterPro" id="IPR025857">
    <property type="entry name" value="MacB_PCD"/>
</dbReference>
<evidence type="ECO:0000256" key="2">
    <source>
        <dbReference type="ARBA" id="ARBA00022475"/>
    </source>
</evidence>
<dbReference type="PANTHER" id="PTHR30572:SF4">
    <property type="entry name" value="ABC TRANSPORTER PERMEASE YTRF"/>
    <property type="match status" value="1"/>
</dbReference>
<evidence type="ECO:0000256" key="6">
    <source>
        <dbReference type="ARBA" id="ARBA00038076"/>
    </source>
</evidence>
<evidence type="ECO:0000256" key="3">
    <source>
        <dbReference type="ARBA" id="ARBA00022692"/>
    </source>
</evidence>
<feature type="domain" description="ABC3 transporter permease C-terminal" evidence="8">
    <location>
        <begin position="710"/>
        <end position="825"/>
    </location>
</feature>
<keyword evidence="4 7" id="KW-1133">Transmembrane helix</keyword>
<feature type="transmembrane region" description="Helical" evidence="7">
    <location>
        <begin position="753"/>
        <end position="781"/>
    </location>
</feature>
<comment type="caution">
    <text evidence="10">The sequence shown here is derived from an EMBL/GenBank/DDBJ whole genome shotgun (WGS) entry which is preliminary data.</text>
</comment>
<dbReference type="PANTHER" id="PTHR30572">
    <property type="entry name" value="MEMBRANE COMPONENT OF TRANSPORTER-RELATED"/>
    <property type="match status" value="1"/>
</dbReference>
<evidence type="ECO:0000259" key="9">
    <source>
        <dbReference type="Pfam" id="PF12704"/>
    </source>
</evidence>
<evidence type="ECO:0000256" key="4">
    <source>
        <dbReference type="ARBA" id="ARBA00022989"/>
    </source>
</evidence>
<protein>
    <submittedName>
        <fullName evidence="10">ABC transporter permease</fullName>
    </submittedName>
</protein>
<dbReference type="RefSeq" id="WP_264849319.1">
    <property type="nucleotide sequence ID" value="NZ_BRXR01000001.1"/>
</dbReference>
<feature type="transmembrane region" description="Helical" evidence="7">
    <location>
        <begin position="338"/>
        <end position="361"/>
    </location>
</feature>
<keyword evidence="5 7" id="KW-0472">Membrane</keyword>
<feature type="transmembrane region" description="Helical" evidence="7">
    <location>
        <begin position="413"/>
        <end position="432"/>
    </location>
</feature>
<evidence type="ECO:0000256" key="1">
    <source>
        <dbReference type="ARBA" id="ARBA00004651"/>
    </source>
</evidence>
<proteinExistence type="inferred from homology"/>
<feature type="domain" description="MacB-like periplasmic core" evidence="9">
    <location>
        <begin position="20"/>
        <end position="210"/>
    </location>
</feature>
<dbReference type="Proteomes" id="UP001208567">
    <property type="component" value="Unassembled WGS sequence"/>
</dbReference>
<accession>A0ABQ5N4A3</accession>
<dbReference type="Pfam" id="PF02687">
    <property type="entry name" value="FtsX"/>
    <property type="match status" value="2"/>
</dbReference>